<dbReference type="SUPFAM" id="SSF56235">
    <property type="entry name" value="N-terminal nucleophile aminohydrolases (Ntn hydrolases)"/>
    <property type="match status" value="1"/>
</dbReference>
<evidence type="ECO:0000259" key="2">
    <source>
        <dbReference type="PROSITE" id="PS51278"/>
    </source>
</evidence>
<keyword evidence="4" id="KW-1185">Reference proteome</keyword>
<feature type="region of interest" description="Disordered" evidence="1">
    <location>
        <begin position="258"/>
        <end position="278"/>
    </location>
</feature>
<dbReference type="InterPro" id="IPR029055">
    <property type="entry name" value="Ntn_hydrolases_N"/>
</dbReference>
<feature type="compositionally biased region" description="Polar residues" evidence="1">
    <location>
        <begin position="492"/>
        <end position="502"/>
    </location>
</feature>
<dbReference type="OrthoDB" id="7832001at2759"/>
<sequence length="686" mass="74918">MCRWVFYYGDEVCISKIIYGAYHGLANMADGAGFTPGVERDIRRNHEVNVHGCGIGWYGSNPLQGLRDLKGLCSYSRPCCYTTIAAPSHDRNLRSLSKAISTSLLFGHVRAAGPGASVHEYNCHPFYNGRYMFMHNGEVHGFKKIRRSLLATLRDDLFEHISGTTDSEVLFALVLNQLPDTNSSQSHEMMERAVREAMCLIIRASGGKSSSMNLAFTDGETVVAARYRNSSHEDPPSLYFHLGPLPGEKAWDLGGESGEKKIGGGGKTTTPKKQARGLGGFDKMMLHGEEGSENRGVPKYRSRRSPEFMHIFKKRMFATQSMLVSSEPLSMNGLERWQLMPPNSLVVTHPMVPTKGRCSRKEFLDAQNTAHMAAAADGNGGTAERMSPKLGAASPVLYCEFKCLENLERIALNGEGSAASQSNSPERVHPHGVADSVVGGEEPLPALKSALSSELLQQSSASSEPVSPSKVYVVNERDSISGIAHALEKQGLQYSDSESESLYSRDDAVEDANNRSPTPKSKLHKTRSNERNINSPNKINRISIDSADCIPRPQRERHHRVPQYGLVSLDEEGRDLNRKTDTPSPPIHYGGDGVIISNDSQQRPSQMMTNDAAMMGNLGEFYSPAAKKNTSIAPAGEGGGITMSAQKQNTVSGKIGLDLLKQTKRGESSSYSPEVGSYFGMLKQNK</sequence>
<dbReference type="AlphaFoldDB" id="K8F815"/>
<evidence type="ECO:0000313" key="3">
    <source>
        <dbReference type="EMBL" id="CCO17753.1"/>
    </source>
</evidence>
<feature type="domain" description="Glutamine amidotransferase type-2" evidence="2">
    <location>
        <begin position="2"/>
        <end position="351"/>
    </location>
</feature>
<evidence type="ECO:0000313" key="4">
    <source>
        <dbReference type="Proteomes" id="UP000198341"/>
    </source>
</evidence>
<name>K8F815_9CHLO</name>
<dbReference type="EMBL" id="FO082271">
    <property type="protein sequence ID" value="CCO17753.1"/>
    <property type="molecule type" value="Genomic_DNA"/>
</dbReference>
<dbReference type="eggNOG" id="KOG1268">
    <property type="taxonomic scope" value="Eukaryota"/>
</dbReference>
<proteinExistence type="predicted"/>
<dbReference type="PANTHER" id="PTHR43187">
    <property type="entry name" value="GLUTAMINE AMIDOTRANSFERASE DUG3-RELATED"/>
    <property type="match status" value="1"/>
</dbReference>
<dbReference type="PROSITE" id="PS51278">
    <property type="entry name" value="GATASE_TYPE_2"/>
    <property type="match status" value="1"/>
</dbReference>
<protein>
    <submittedName>
        <fullName evidence="3">Glutamine amidotransferase class-II</fullName>
    </submittedName>
</protein>
<dbReference type="STRING" id="41875.K8F815"/>
<dbReference type="RefSeq" id="XP_007511632.1">
    <property type="nucleotide sequence ID" value="XM_007511570.1"/>
</dbReference>
<dbReference type="KEGG" id="bpg:Bathy08g02080"/>
<feature type="region of interest" description="Disordered" evidence="1">
    <location>
        <begin position="663"/>
        <end position="686"/>
    </location>
</feature>
<evidence type="ECO:0000256" key="1">
    <source>
        <dbReference type="SAM" id="MobiDB-lite"/>
    </source>
</evidence>
<dbReference type="Proteomes" id="UP000198341">
    <property type="component" value="Chromosome 8"/>
</dbReference>
<dbReference type="Pfam" id="PF13522">
    <property type="entry name" value="GATase_6"/>
    <property type="match status" value="1"/>
</dbReference>
<dbReference type="Gene3D" id="3.60.20.10">
    <property type="entry name" value="Glutamine Phosphoribosylpyrophosphate, subunit 1, domain 1"/>
    <property type="match status" value="1"/>
</dbReference>
<dbReference type="InterPro" id="IPR052373">
    <property type="entry name" value="Gamma-glu_amide_hydrolase"/>
</dbReference>
<keyword evidence="3" id="KW-0315">Glutamine amidotransferase</keyword>
<gene>
    <name evidence="3" type="ORF">Bathy08g02080</name>
</gene>
<organism evidence="3 4">
    <name type="scientific">Bathycoccus prasinos</name>
    <dbReference type="NCBI Taxonomy" id="41875"/>
    <lineage>
        <taxon>Eukaryota</taxon>
        <taxon>Viridiplantae</taxon>
        <taxon>Chlorophyta</taxon>
        <taxon>Mamiellophyceae</taxon>
        <taxon>Mamiellales</taxon>
        <taxon>Bathycoccaceae</taxon>
        <taxon>Bathycoccus</taxon>
    </lineage>
</organism>
<feature type="region of interest" description="Disordered" evidence="1">
    <location>
        <begin position="416"/>
        <end position="440"/>
    </location>
</feature>
<feature type="region of interest" description="Disordered" evidence="1">
    <location>
        <begin position="491"/>
        <end position="538"/>
    </location>
</feature>
<dbReference type="PANTHER" id="PTHR43187:SF1">
    <property type="entry name" value="GLUTAMINE AMIDOTRANSFERASE DUG3-RELATED"/>
    <property type="match status" value="1"/>
</dbReference>
<dbReference type="CDD" id="cd01908">
    <property type="entry name" value="YafJ"/>
    <property type="match status" value="1"/>
</dbReference>
<reference evidence="3 4" key="1">
    <citation type="submission" date="2011-10" db="EMBL/GenBank/DDBJ databases">
        <authorList>
            <person name="Genoscope - CEA"/>
        </authorList>
    </citation>
    <scope>NUCLEOTIDE SEQUENCE [LARGE SCALE GENOMIC DNA]</scope>
    <source>
        <strain evidence="3 4">RCC 1105</strain>
    </source>
</reference>
<dbReference type="InterPro" id="IPR017932">
    <property type="entry name" value="GATase_2_dom"/>
</dbReference>
<dbReference type="GeneID" id="19014187"/>
<accession>K8F815</accession>